<feature type="transmembrane region" description="Helical" evidence="1">
    <location>
        <begin position="133"/>
        <end position="155"/>
    </location>
</feature>
<keyword evidence="1" id="KW-0812">Transmembrane</keyword>
<organism evidence="2 3">
    <name type="scientific">Polyrhizophydium stewartii</name>
    <dbReference type="NCBI Taxonomy" id="2732419"/>
    <lineage>
        <taxon>Eukaryota</taxon>
        <taxon>Fungi</taxon>
        <taxon>Fungi incertae sedis</taxon>
        <taxon>Chytridiomycota</taxon>
        <taxon>Chytridiomycota incertae sedis</taxon>
        <taxon>Chytridiomycetes</taxon>
        <taxon>Rhizophydiales</taxon>
        <taxon>Rhizophydiales incertae sedis</taxon>
        <taxon>Polyrhizophydium</taxon>
    </lineage>
</organism>
<gene>
    <name evidence="2" type="ORF">HK105_208539</name>
</gene>
<reference evidence="2 3" key="1">
    <citation type="submission" date="2023-09" db="EMBL/GenBank/DDBJ databases">
        <title>Pangenome analysis of Batrachochytrium dendrobatidis and related Chytrids.</title>
        <authorList>
            <person name="Yacoub M.N."/>
            <person name="Stajich J.E."/>
            <person name="James T.Y."/>
        </authorList>
    </citation>
    <scope>NUCLEOTIDE SEQUENCE [LARGE SCALE GENOMIC DNA]</scope>
    <source>
        <strain evidence="2 3">JEL0888</strain>
    </source>
</reference>
<protein>
    <submittedName>
        <fullName evidence="2">Uncharacterized protein</fullName>
    </submittedName>
</protein>
<dbReference type="Proteomes" id="UP001527925">
    <property type="component" value="Unassembled WGS sequence"/>
</dbReference>
<accession>A0ABR4MXI9</accession>
<feature type="transmembrane region" description="Helical" evidence="1">
    <location>
        <begin position="92"/>
        <end position="113"/>
    </location>
</feature>
<dbReference type="EMBL" id="JADGIZ020000081">
    <property type="protein sequence ID" value="KAL2911992.1"/>
    <property type="molecule type" value="Genomic_DNA"/>
</dbReference>
<feature type="transmembrane region" description="Helical" evidence="1">
    <location>
        <begin position="27"/>
        <end position="48"/>
    </location>
</feature>
<sequence length="158" mass="17190">MVSTGASWAPQPSQQQVSLNHARVGMFAAWSALAMAAACALPAVSLCMRMRDAAEARAKHLRLARRYDITSDPALQPAPVARWTFRARIVEVVVDGVVILCGIALLAAEFSAWPCAGFGPFFSYTCAQWNMALISDIAALILVILALFFNLWHVFGHE</sequence>
<evidence type="ECO:0000313" key="3">
    <source>
        <dbReference type="Proteomes" id="UP001527925"/>
    </source>
</evidence>
<evidence type="ECO:0000256" key="1">
    <source>
        <dbReference type="SAM" id="Phobius"/>
    </source>
</evidence>
<comment type="caution">
    <text evidence="2">The sequence shown here is derived from an EMBL/GenBank/DDBJ whole genome shotgun (WGS) entry which is preliminary data.</text>
</comment>
<evidence type="ECO:0000313" key="2">
    <source>
        <dbReference type="EMBL" id="KAL2911992.1"/>
    </source>
</evidence>
<name>A0ABR4MXI9_9FUNG</name>
<keyword evidence="1" id="KW-0472">Membrane</keyword>
<proteinExistence type="predicted"/>
<keyword evidence="3" id="KW-1185">Reference proteome</keyword>
<keyword evidence="1" id="KW-1133">Transmembrane helix</keyword>